<feature type="region of interest" description="Disordered" evidence="5">
    <location>
        <begin position="122"/>
        <end position="161"/>
    </location>
</feature>
<feature type="compositionally biased region" description="Low complexity" evidence="5">
    <location>
        <begin position="245"/>
        <end position="255"/>
    </location>
</feature>
<dbReference type="Pfam" id="PF02817">
    <property type="entry name" value="E3_binding"/>
    <property type="match status" value="1"/>
</dbReference>
<dbReference type="PROSITE" id="PS50968">
    <property type="entry name" value="BIOTINYL_LIPOYL"/>
    <property type="match status" value="1"/>
</dbReference>
<dbReference type="Gene3D" id="3.30.559.10">
    <property type="entry name" value="Chloramphenicol acetyltransferase-like domain"/>
    <property type="match status" value="1"/>
</dbReference>
<dbReference type="SUPFAM" id="SSF47005">
    <property type="entry name" value="Peripheral subunit-binding domain of 2-oxo acid dehydrogenase complex"/>
    <property type="match status" value="1"/>
</dbReference>
<dbReference type="SUPFAM" id="SSF51230">
    <property type="entry name" value="Single hybrid motif"/>
    <property type="match status" value="1"/>
</dbReference>
<keyword evidence="4 8" id="KW-0012">Acyltransferase</keyword>
<evidence type="ECO:0000256" key="3">
    <source>
        <dbReference type="ARBA" id="ARBA00022823"/>
    </source>
</evidence>
<evidence type="ECO:0000259" key="6">
    <source>
        <dbReference type="PROSITE" id="PS50968"/>
    </source>
</evidence>
<proteinExistence type="inferred from homology"/>
<feature type="region of interest" description="Disordered" evidence="5">
    <location>
        <begin position="192"/>
        <end position="286"/>
    </location>
</feature>
<name>A0A7Y9DQX5_9ACTN</name>
<accession>A0A7Y9DQX5</accession>
<dbReference type="PANTHER" id="PTHR23151">
    <property type="entry name" value="DIHYDROLIPOAMIDE ACETYL/SUCCINYL-TRANSFERASE-RELATED"/>
    <property type="match status" value="1"/>
</dbReference>
<dbReference type="GO" id="GO:0045254">
    <property type="term" value="C:pyruvate dehydrogenase complex"/>
    <property type="evidence" value="ECO:0007669"/>
    <property type="project" value="InterPro"/>
</dbReference>
<gene>
    <name evidence="8" type="ORF">BJ968_004411</name>
</gene>
<dbReference type="Gene3D" id="4.10.320.10">
    <property type="entry name" value="E3-binding domain"/>
    <property type="match status" value="1"/>
</dbReference>
<dbReference type="Gene3D" id="2.40.50.100">
    <property type="match status" value="1"/>
</dbReference>
<evidence type="ECO:0000256" key="5">
    <source>
        <dbReference type="SAM" id="MobiDB-lite"/>
    </source>
</evidence>
<dbReference type="InterPro" id="IPR023213">
    <property type="entry name" value="CAT-like_dom_sf"/>
</dbReference>
<reference evidence="8 9" key="1">
    <citation type="submission" date="2020-07" db="EMBL/GenBank/DDBJ databases">
        <title>Sequencing the genomes of 1000 actinobacteria strains.</title>
        <authorList>
            <person name="Klenk H.-P."/>
        </authorList>
    </citation>
    <scope>NUCLEOTIDE SEQUENCE [LARGE SCALE GENOMIC DNA]</scope>
    <source>
        <strain evidence="8 9">DSM 7487</strain>
    </source>
</reference>
<evidence type="ECO:0000313" key="9">
    <source>
        <dbReference type="Proteomes" id="UP000521922"/>
    </source>
</evidence>
<comment type="cofactor">
    <cofactor evidence="1 4">
        <name>(R)-lipoate</name>
        <dbReference type="ChEBI" id="CHEBI:83088"/>
    </cofactor>
</comment>
<feature type="compositionally biased region" description="Polar residues" evidence="5">
    <location>
        <begin position="226"/>
        <end position="237"/>
    </location>
</feature>
<sequence>MPKLLNMPEVSTGATEAVVSEWLVAENSSVRPGEALVSIETDKAVVEIEAEEAATLARVLAPAGATVDVGAPVALLLAPEEEIADLDALLAELGVTSAGAGAEPPVAPADPQHRDEPVVTLPAPAAESVPRPTEEPEGRPTAAPPEHPRSGQQRVFASPLARKMIKDAGIALDDVTGTGPGGRIVRRDVEQALATSPADGSRPAADRRAPQNPPEAGEQPDGTADLASTSLAQTPPEAQTEHPVHAPATPPVAGADADRSGTPAGAPGTSLPVQPPAAPGSAAGAVPHSRLRKAIAARLVQSKQQAPHFYLKASVHLDDLLALRARVNEVAPVRVSVNDFVLKAVALASAQVSDVNVTWGEEALNRFDSVDVGVAIASSRGLVTPVLRSVDTTPITRIAAQVRDLAARADAGKLVQRELEGGTIAVTNLGMHGVEEFSAIINPPHAAILAVGAGQRRPVVDEDGGLAVATVMNVVLSVDHRAVDGALAARWLRVFTDTLQRPLITLAT</sequence>
<protein>
    <recommendedName>
        <fullName evidence="4">Dihydrolipoamide acetyltransferase component of pyruvate dehydrogenase complex</fullName>
        <ecNumber evidence="4">2.3.1.-</ecNumber>
    </recommendedName>
</protein>
<dbReference type="AlphaFoldDB" id="A0A7Y9DQX5"/>
<keyword evidence="3 4" id="KW-0450">Lipoyl</keyword>
<dbReference type="Proteomes" id="UP000521922">
    <property type="component" value="Unassembled WGS sequence"/>
</dbReference>
<evidence type="ECO:0000259" key="7">
    <source>
        <dbReference type="PROSITE" id="PS51826"/>
    </source>
</evidence>
<dbReference type="EMBL" id="JACCBB010000001">
    <property type="protein sequence ID" value="NYD24871.1"/>
    <property type="molecule type" value="Genomic_DNA"/>
</dbReference>
<dbReference type="GO" id="GO:0006086">
    <property type="term" value="P:pyruvate decarboxylation to acetyl-CoA"/>
    <property type="evidence" value="ECO:0007669"/>
    <property type="project" value="InterPro"/>
</dbReference>
<evidence type="ECO:0000256" key="4">
    <source>
        <dbReference type="RuleBase" id="RU003423"/>
    </source>
</evidence>
<dbReference type="InterPro" id="IPR001078">
    <property type="entry name" value="2-oxoacid_DH_actylTfrase"/>
</dbReference>
<dbReference type="RefSeq" id="WP_218885237.1">
    <property type="nucleotide sequence ID" value="NZ_BAAAGN010000015.1"/>
</dbReference>
<feature type="domain" description="Peripheral subunit-binding (PSBD)" evidence="7">
    <location>
        <begin position="156"/>
        <end position="193"/>
    </location>
</feature>
<dbReference type="EC" id="2.3.1.-" evidence="4"/>
<evidence type="ECO:0000313" key="8">
    <source>
        <dbReference type="EMBL" id="NYD24871.1"/>
    </source>
</evidence>
<dbReference type="SUPFAM" id="SSF52777">
    <property type="entry name" value="CoA-dependent acyltransferases"/>
    <property type="match status" value="1"/>
</dbReference>
<dbReference type="CDD" id="cd06849">
    <property type="entry name" value="lipoyl_domain"/>
    <property type="match status" value="1"/>
</dbReference>
<dbReference type="Pfam" id="PF00364">
    <property type="entry name" value="Biotin_lipoyl"/>
    <property type="match status" value="1"/>
</dbReference>
<evidence type="ECO:0000256" key="1">
    <source>
        <dbReference type="ARBA" id="ARBA00001938"/>
    </source>
</evidence>
<dbReference type="InterPro" id="IPR004167">
    <property type="entry name" value="PSBD"/>
</dbReference>
<keyword evidence="4 8" id="KW-0808">Transferase</keyword>
<dbReference type="PANTHER" id="PTHR23151:SF90">
    <property type="entry name" value="DIHYDROLIPOYLLYSINE-RESIDUE ACETYLTRANSFERASE COMPONENT OF PYRUVATE DEHYDROGENASE COMPLEX, MITOCHONDRIAL-RELATED"/>
    <property type="match status" value="1"/>
</dbReference>
<dbReference type="Pfam" id="PF00198">
    <property type="entry name" value="2-oxoacid_dh"/>
    <property type="match status" value="1"/>
</dbReference>
<evidence type="ECO:0000256" key="2">
    <source>
        <dbReference type="ARBA" id="ARBA00007317"/>
    </source>
</evidence>
<dbReference type="GO" id="GO:0016746">
    <property type="term" value="F:acyltransferase activity"/>
    <property type="evidence" value="ECO:0007669"/>
    <property type="project" value="UniProtKB-KW"/>
</dbReference>
<keyword evidence="9" id="KW-1185">Reference proteome</keyword>
<organism evidence="8 9">
    <name type="scientific">Kineococcus aurantiacus</name>
    <dbReference type="NCBI Taxonomy" id="37633"/>
    <lineage>
        <taxon>Bacteria</taxon>
        <taxon>Bacillati</taxon>
        <taxon>Actinomycetota</taxon>
        <taxon>Actinomycetes</taxon>
        <taxon>Kineosporiales</taxon>
        <taxon>Kineosporiaceae</taxon>
        <taxon>Kineococcus</taxon>
    </lineage>
</organism>
<dbReference type="InterPro" id="IPR011053">
    <property type="entry name" value="Single_hybrid_motif"/>
</dbReference>
<keyword evidence="8" id="KW-0670">Pyruvate</keyword>
<dbReference type="InterPro" id="IPR045257">
    <property type="entry name" value="E2/Pdx1"/>
</dbReference>
<dbReference type="InterPro" id="IPR036625">
    <property type="entry name" value="E3-bd_dom_sf"/>
</dbReference>
<comment type="similarity">
    <text evidence="2 4">Belongs to the 2-oxoacid dehydrogenase family.</text>
</comment>
<feature type="domain" description="Lipoyl-binding" evidence="6">
    <location>
        <begin position="2"/>
        <end position="77"/>
    </location>
</feature>
<comment type="caution">
    <text evidence="8">The sequence shown here is derived from an EMBL/GenBank/DDBJ whole genome shotgun (WGS) entry which is preliminary data.</text>
</comment>
<dbReference type="PROSITE" id="PS51826">
    <property type="entry name" value="PSBD"/>
    <property type="match status" value="1"/>
</dbReference>
<dbReference type="InterPro" id="IPR000089">
    <property type="entry name" value="Biotin_lipoyl"/>
</dbReference>